<evidence type="ECO:0008006" key="4">
    <source>
        <dbReference type="Google" id="ProtNLM"/>
    </source>
</evidence>
<evidence type="ECO:0000313" key="3">
    <source>
        <dbReference type="Proteomes" id="UP000778523"/>
    </source>
</evidence>
<evidence type="ECO:0000256" key="1">
    <source>
        <dbReference type="SAM" id="SignalP"/>
    </source>
</evidence>
<dbReference type="Proteomes" id="UP000778523">
    <property type="component" value="Unassembled WGS sequence"/>
</dbReference>
<name>A0ABX2IIK2_9RHOO</name>
<sequence>MSKLMAALLAAFSAASSAAGLENLGQLSQTEFEQLSGDLVSALSYKAISPGDPLGLLGFDVALEATATRLSNPDVMKAAGGQGYQLFGLPRLHVHKGLPLALDVGAFYAPVPGMDASLYGAELRWSPMEGSLVLPALSLRGAYTVLSGSEQLDFHAANAEIVVSKGFLFFKPYVGAGLVHGTSTPLVSGLAEVSQWQRKFFAGANLNLGLFNLALEIDRTGHANSYSAKAGFRF</sequence>
<feature type="chain" id="PRO_5046639840" description="Lipoprotein" evidence="1">
    <location>
        <begin position="19"/>
        <end position="234"/>
    </location>
</feature>
<feature type="signal peptide" evidence="1">
    <location>
        <begin position="1"/>
        <end position="18"/>
    </location>
</feature>
<keyword evidence="3" id="KW-1185">Reference proteome</keyword>
<reference evidence="2 3" key="1">
    <citation type="submission" date="2020-06" db="EMBL/GenBank/DDBJ databases">
        <title>Draft genome of Uliginosibacterium sp. IMCC34675.</title>
        <authorList>
            <person name="Song J."/>
        </authorList>
    </citation>
    <scope>NUCLEOTIDE SEQUENCE [LARGE SCALE GENOMIC DNA]</scope>
    <source>
        <strain evidence="2 3">IMCC34675</strain>
    </source>
</reference>
<gene>
    <name evidence="2" type="ORF">HJ583_016360</name>
</gene>
<dbReference type="RefSeq" id="WP_170022919.1">
    <property type="nucleotide sequence ID" value="NZ_JABCSC020000004.1"/>
</dbReference>
<organism evidence="2 3">
    <name type="scientific">Uliginosibacterium aquaticum</name>
    <dbReference type="NCBI Taxonomy" id="2731212"/>
    <lineage>
        <taxon>Bacteria</taxon>
        <taxon>Pseudomonadati</taxon>
        <taxon>Pseudomonadota</taxon>
        <taxon>Betaproteobacteria</taxon>
        <taxon>Rhodocyclales</taxon>
        <taxon>Zoogloeaceae</taxon>
        <taxon>Uliginosibacterium</taxon>
    </lineage>
</organism>
<accession>A0ABX2IIK2</accession>
<dbReference type="EMBL" id="JABCSC020000004">
    <property type="protein sequence ID" value="NSL56609.1"/>
    <property type="molecule type" value="Genomic_DNA"/>
</dbReference>
<keyword evidence="1" id="KW-0732">Signal</keyword>
<comment type="caution">
    <text evidence="2">The sequence shown here is derived from an EMBL/GenBank/DDBJ whole genome shotgun (WGS) entry which is preliminary data.</text>
</comment>
<proteinExistence type="predicted"/>
<evidence type="ECO:0000313" key="2">
    <source>
        <dbReference type="EMBL" id="NSL56609.1"/>
    </source>
</evidence>
<protein>
    <recommendedName>
        <fullName evidence="4">Lipoprotein</fullName>
    </recommendedName>
</protein>